<sequence length="243" mass="26812">MRKLILSLLSGTLIGATPTSLVSCSWKVPPISVVQLSGIFNSVNSQVLASPSEATNVARVTATNFKMVFDDSPKEEQTVEKSKLWADGLTNLLAGYLVTNIQTSKNVLTGSETDYTVENQTATEAILKLVAAHHFTVRLSDIYAVSTDTWLSQLPGSEPDKTIEKTPVSVNGEEVAIQENNLPTIPSSDETKYSAIDTSAIWSLQTEQMTSNQYWVRYLFSFGPKKSFETEPTLFYIETLMER</sequence>
<keyword evidence="2" id="KW-1185">Reference proteome</keyword>
<name>A0A2K8KIW4_9MOLU</name>
<dbReference type="AlphaFoldDB" id="A0A2K8KIW4"/>
<dbReference type="RefSeq" id="WP_100255160.1">
    <property type="nucleotide sequence ID" value="NZ_CP024870.1"/>
</dbReference>
<reference evidence="1 2" key="1">
    <citation type="submission" date="2017-11" db="EMBL/GenBank/DDBJ databases">
        <title>Complete genome sequence of Spiroplasma clarkii CN-5 (DSM 19994).</title>
        <authorList>
            <person name="Tsai Y.-M."/>
            <person name="Chang A."/>
            <person name="Lo W.-S."/>
            <person name="Kuo C.-H."/>
        </authorList>
    </citation>
    <scope>NUCLEOTIDE SEQUENCE [LARGE SCALE GENOMIC DNA]</scope>
    <source>
        <strain evidence="1 2">CN-5</strain>
    </source>
</reference>
<accession>A0A2K8KIW4</accession>
<protein>
    <recommendedName>
        <fullName evidence="3">Lipoprotein</fullName>
    </recommendedName>
</protein>
<dbReference type="EMBL" id="CP024870">
    <property type="protein sequence ID" value="ATX71635.1"/>
    <property type="molecule type" value="Genomic_DNA"/>
</dbReference>
<dbReference type="Proteomes" id="UP000231179">
    <property type="component" value="Chromosome"/>
</dbReference>
<gene>
    <name evidence="1" type="ORF">SCLAR_v1c13370</name>
</gene>
<evidence type="ECO:0000313" key="1">
    <source>
        <dbReference type="EMBL" id="ATX71635.1"/>
    </source>
</evidence>
<dbReference type="PROSITE" id="PS51257">
    <property type="entry name" value="PROKAR_LIPOPROTEIN"/>
    <property type="match status" value="1"/>
</dbReference>
<proteinExistence type="predicted"/>
<evidence type="ECO:0000313" key="2">
    <source>
        <dbReference type="Proteomes" id="UP000231179"/>
    </source>
</evidence>
<organism evidence="1 2">
    <name type="scientific">Spiroplasma clarkii</name>
    <dbReference type="NCBI Taxonomy" id="2139"/>
    <lineage>
        <taxon>Bacteria</taxon>
        <taxon>Bacillati</taxon>
        <taxon>Mycoplasmatota</taxon>
        <taxon>Mollicutes</taxon>
        <taxon>Entomoplasmatales</taxon>
        <taxon>Spiroplasmataceae</taxon>
        <taxon>Spiroplasma</taxon>
    </lineage>
</organism>
<evidence type="ECO:0008006" key="3">
    <source>
        <dbReference type="Google" id="ProtNLM"/>
    </source>
</evidence>